<evidence type="ECO:0000256" key="4">
    <source>
        <dbReference type="ARBA" id="ARBA00022692"/>
    </source>
</evidence>
<dbReference type="GeneID" id="106750481"/>
<dbReference type="PRINTS" id="PR00075">
    <property type="entry name" value="FACDDSATRASE"/>
</dbReference>
<feature type="transmembrane region" description="Helical" evidence="14">
    <location>
        <begin position="40"/>
        <end position="59"/>
    </location>
</feature>
<keyword evidence="16" id="KW-1185">Reference proteome</keyword>
<dbReference type="PANTHER" id="PTHR11351">
    <property type="entry name" value="ACYL-COA DESATURASE"/>
    <property type="match status" value="1"/>
</dbReference>
<feature type="domain" description="Fatty acid desaturase" evidence="15">
    <location>
        <begin position="69"/>
        <end position="274"/>
    </location>
</feature>
<keyword evidence="10 14" id="KW-0472">Membrane</keyword>
<dbReference type="KEGG" id="dqu:106750481"/>
<comment type="subcellular location">
    <subcellularLocation>
        <location evidence="1">Membrane</location>
        <topology evidence="1">Multi-pass membrane protein</topology>
    </subcellularLocation>
</comment>
<dbReference type="Proteomes" id="UP000515204">
    <property type="component" value="Unplaced"/>
</dbReference>
<evidence type="ECO:0000256" key="11">
    <source>
        <dbReference type="ARBA" id="ARBA00023160"/>
    </source>
</evidence>
<dbReference type="GO" id="GO:0004768">
    <property type="term" value="F:stearoyl-CoA 9-desaturase activity"/>
    <property type="evidence" value="ECO:0007669"/>
    <property type="project" value="TreeGrafter"/>
</dbReference>
<evidence type="ECO:0000256" key="1">
    <source>
        <dbReference type="ARBA" id="ARBA00004141"/>
    </source>
</evidence>
<gene>
    <name evidence="17" type="primary">LOC106750481</name>
</gene>
<feature type="transmembrane region" description="Helical" evidence="14">
    <location>
        <begin position="71"/>
        <end position="94"/>
    </location>
</feature>
<dbReference type="PANTHER" id="PTHR11351:SF21">
    <property type="entry name" value="GH07782P"/>
    <property type="match status" value="1"/>
</dbReference>
<keyword evidence="9" id="KW-0443">Lipid metabolism</keyword>
<dbReference type="InterPro" id="IPR015876">
    <property type="entry name" value="Acyl-CoA_DS"/>
</dbReference>
<dbReference type="GO" id="GO:0006636">
    <property type="term" value="P:unsaturated fatty acid biosynthetic process"/>
    <property type="evidence" value="ECO:0007669"/>
    <property type="project" value="TreeGrafter"/>
</dbReference>
<keyword evidence="8" id="KW-0408">Iron</keyword>
<evidence type="ECO:0000256" key="2">
    <source>
        <dbReference type="ARBA" id="ARBA00009295"/>
    </source>
</evidence>
<dbReference type="AlphaFoldDB" id="A0A6P3Y7L5"/>
<sequence length="336" mass="38980">MYSSTITEYEDGKDRKSAQTANDTILHQPPKEHIPAKQPLIWRNIIGIAVLHVASLYMFAKYYQDAKFWTWIYYAINGHLAGIGITAGAHRLWAHRSYSAKLPLKILLVFLYCMAGMTHLYKWIRVHRTHHRYTDTSADPHNAKRGFFFSHVGWLMMKHHPAVKEYGKHVDMSDILADPVIRFVDKYYEAIMLPLCFILPPMIPVYAWNETWTISIGGMFIRYIWLLNATFSVNSVAHIFGNRPYNRSIEATENYAVSVFSIGEGWHNYHHCFPWDYRASEYGRLNLTTHFINLMAWLGWAYDLKTPNDEIVNRFCTDKGDGTPCPATKRQPRVGG</sequence>
<dbReference type="OrthoDB" id="10260134at2759"/>
<dbReference type="RefSeq" id="XP_014486343.1">
    <property type="nucleotide sequence ID" value="XM_014630857.1"/>
</dbReference>
<feature type="region of interest" description="Disordered" evidence="13">
    <location>
        <begin position="1"/>
        <end position="24"/>
    </location>
</feature>
<evidence type="ECO:0000256" key="6">
    <source>
        <dbReference type="ARBA" id="ARBA00022989"/>
    </source>
</evidence>
<keyword evidence="4 12" id="KW-0812">Transmembrane</keyword>
<comment type="cofactor">
    <cofactor evidence="12">
        <name>Fe(2+)</name>
        <dbReference type="ChEBI" id="CHEBI:29033"/>
    </cofactor>
</comment>
<evidence type="ECO:0000256" key="7">
    <source>
        <dbReference type="ARBA" id="ARBA00023002"/>
    </source>
</evidence>
<evidence type="ECO:0000256" key="14">
    <source>
        <dbReference type="SAM" id="Phobius"/>
    </source>
</evidence>
<proteinExistence type="inferred from homology"/>
<evidence type="ECO:0000256" key="9">
    <source>
        <dbReference type="ARBA" id="ARBA00023098"/>
    </source>
</evidence>
<evidence type="ECO:0000313" key="16">
    <source>
        <dbReference type="Proteomes" id="UP000515204"/>
    </source>
</evidence>
<evidence type="ECO:0000259" key="15">
    <source>
        <dbReference type="Pfam" id="PF00487"/>
    </source>
</evidence>
<feature type="transmembrane region" description="Helical" evidence="14">
    <location>
        <begin position="220"/>
        <end position="240"/>
    </location>
</feature>
<dbReference type="InterPro" id="IPR005804">
    <property type="entry name" value="FA_desaturase_dom"/>
</dbReference>
<feature type="transmembrane region" description="Helical" evidence="14">
    <location>
        <begin position="190"/>
        <end position="208"/>
    </location>
</feature>
<comment type="domain">
    <text evidence="12">The histidine box domains are involved in binding the catalytic metal ions.</text>
</comment>
<keyword evidence="7 12" id="KW-0560">Oxidoreductase</keyword>
<keyword evidence="3 12" id="KW-0444">Lipid biosynthesis</keyword>
<accession>A0A6P3Y7L5</accession>
<dbReference type="GO" id="GO:0005506">
    <property type="term" value="F:iron ion binding"/>
    <property type="evidence" value="ECO:0007669"/>
    <property type="project" value="TreeGrafter"/>
</dbReference>
<keyword evidence="5" id="KW-0276">Fatty acid metabolism</keyword>
<dbReference type="GO" id="GO:0005789">
    <property type="term" value="C:endoplasmic reticulum membrane"/>
    <property type="evidence" value="ECO:0007669"/>
    <property type="project" value="TreeGrafter"/>
</dbReference>
<evidence type="ECO:0000313" key="17">
    <source>
        <dbReference type="RefSeq" id="XP_014486343.1"/>
    </source>
</evidence>
<evidence type="ECO:0000256" key="13">
    <source>
        <dbReference type="SAM" id="MobiDB-lite"/>
    </source>
</evidence>
<evidence type="ECO:0000256" key="8">
    <source>
        <dbReference type="ARBA" id="ARBA00023004"/>
    </source>
</evidence>
<protein>
    <submittedName>
        <fullName evidence="17">Acyl-CoA Delta(11) desaturase-like</fullName>
    </submittedName>
</protein>
<evidence type="ECO:0000256" key="3">
    <source>
        <dbReference type="ARBA" id="ARBA00022516"/>
    </source>
</evidence>
<keyword evidence="6 14" id="KW-1133">Transmembrane helix</keyword>
<name>A0A6P3Y7L5_DINQU</name>
<evidence type="ECO:0000256" key="10">
    <source>
        <dbReference type="ARBA" id="ARBA00023136"/>
    </source>
</evidence>
<dbReference type="CDD" id="cd03505">
    <property type="entry name" value="Delta9-FADS-like"/>
    <property type="match status" value="1"/>
</dbReference>
<organism evidence="16 17">
    <name type="scientific">Dinoponera quadriceps</name>
    <name type="common">South American ant</name>
    <dbReference type="NCBI Taxonomy" id="609295"/>
    <lineage>
        <taxon>Eukaryota</taxon>
        <taxon>Metazoa</taxon>
        <taxon>Ecdysozoa</taxon>
        <taxon>Arthropoda</taxon>
        <taxon>Hexapoda</taxon>
        <taxon>Insecta</taxon>
        <taxon>Pterygota</taxon>
        <taxon>Neoptera</taxon>
        <taxon>Endopterygota</taxon>
        <taxon>Hymenoptera</taxon>
        <taxon>Apocrita</taxon>
        <taxon>Aculeata</taxon>
        <taxon>Formicoidea</taxon>
        <taxon>Formicidae</taxon>
        <taxon>Ponerinae</taxon>
        <taxon>Ponerini</taxon>
        <taxon>Dinoponera</taxon>
    </lineage>
</organism>
<dbReference type="Pfam" id="PF00487">
    <property type="entry name" value="FA_desaturase"/>
    <property type="match status" value="1"/>
</dbReference>
<reference evidence="17" key="1">
    <citation type="submission" date="2025-08" db="UniProtKB">
        <authorList>
            <consortium name="RefSeq"/>
        </authorList>
    </citation>
    <scope>IDENTIFICATION</scope>
</reference>
<keyword evidence="11 12" id="KW-0275">Fatty acid biosynthesis</keyword>
<comment type="similarity">
    <text evidence="2 12">Belongs to the fatty acid desaturase type 1 family.</text>
</comment>
<evidence type="ECO:0000256" key="12">
    <source>
        <dbReference type="RuleBase" id="RU000581"/>
    </source>
</evidence>
<evidence type="ECO:0000256" key="5">
    <source>
        <dbReference type="ARBA" id="ARBA00022832"/>
    </source>
</evidence>
<feature type="transmembrane region" description="Helical" evidence="14">
    <location>
        <begin position="106"/>
        <end position="124"/>
    </location>
</feature>